<dbReference type="AlphaFoldDB" id="A0A252F2S5"/>
<accession>A0A252F2S5</accession>
<dbReference type="Proteomes" id="UP000194903">
    <property type="component" value="Unassembled WGS sequence"/>
</dbReference>
<comment type="caution">
    <text evidence="6">The sequence shown here is derived from an EMBL/GenBank/DDBJ whole genome shotgun (WGS) entry which is preliminary data.</text>
</comment>
<evidence type="ECO:0000313" key="7">
    <source>
        <dbReference type="Proteomes" id="UP000194903"/>
    </source>
</evidence>
<dbReference type="EMBL" id="NHOC01000008">
    <property type="protein sequence ID" value="OUM20094.1"/>
    <property type="molecule type" value="Genomic_DNA"/>
</dbReference>
<evidence type="ECO:0000256" key="1">
    <source>
        <dbReference type="ARBA" id="ARBA00018672"/>
    </source>
</evidence>
<evidence type="ECO:0000313" key="6">
    <source>
        <dbReference type="EMBL" id="OUM20094.1"/>
    </source>
</evidence>
<proteinExistence type="predicted"/>
<dbReference type="CDD" id="cd00156">
    <property type="entry name" value="REC"/>
    <property type="match status" value="1"/>
</dbReference>
<dbReference type="Gene3D" id="3.40.50.2300">
    <property type="match status" value="1"/>
</dbReference>
<keyword evidence="7" id="KW-1185">Reference proteome</keyword>
<dbReference type="SUPFAM" id="SSF52172">
    <property type="entry name" value="CheY-like"/>
    <property type="match status" value="1"/>
</dbReference>
<dbReference type="PROSITE" id="PS50930">
    <property type="entry name" value="HTH_LYTTR"/>
    <property type="match status" value="1"/>
</dbReference>
<sequence length="258" mass="30114">MLFLVLCDIIKNNLVYYNAGTIDMNFIFCDDDTAFLDTITDLTRNELRRYPIEVQIITCSSGEQLLSQMENTEPDAIFLDIDMPEMTGFHVAEKLEKMPGSSIIIFVSSKDHLVFESFSYHPFWFLRKSDLSQLSIVVEKILAYVRNTKYIFDFEIHKQHISIFLKDIRYFENHNHYVTVHTTSKSYKYKASIGEISKELSAFYFARPHVGFLVNCQYIAIISQSELKLLSGETIPIARNRLKDVQKKFIEYTRSVHV</sequence>
<comment type="function">
    <text evidence="2">May play the central regulatory role in sporulation. It may be an element of the effector pathway responsible for the activation of sporulation genes in response to nutritional stress. Spo0A may act in concert with spo0H (a sigma factor) to control the expression of some genes that are critical to the sporulation process.</text>
</comment>
<keyword evidence="3" id="KW-0597">Phosphoprotein</keyword>
<evidence type="ECO:0000259" key="4">
    <source>
        <dbReference type="PROSITE" id="PS50110"/>
    </source>
</evidence>
<organism evidence="6 7">
    <name type="scientific">Butyricicoccus porcorum</name>
    <dbReference type="NCBI Taxonomy" id="1945634"/>
    <lineage>
        <taxon>Bacteria</taxon>
        <taxon>Bacillati</taxon>
        <taxon>Bacillota</taxon>
        <taxon>Clostridia</taxon>
        <taxon>Eubacteriales</taxon>
        <taxon>Butyricicoccaceae</taxon>
        <taxon>Butyricicoccus</taxon>
    </lineage>
</organism>
<dbReference type="Pfam" id="PF00072">
    <property type="entry name" value="Response_reg"/>
    <property type="match status" value="1"/>
</dbReference>
<dbReference type="Gene3D" id="2.40.50.1020">
    <property type="entry name" value="LytTr DNA-binding domain"/>
    <property type="match status" value="1"/>
</dbReference>
<dbReference type="GO" id="GO:0003677">
    <property type="term" value="F:DNA binding"/>
    <property type="evidence" value="ECO:0007669"/>
    <property type="project" value="InterPro"/>
</dbReference>
<dbReference type="SMART" id="SM00448">
    <property type="entry name" value="REC"/>
    <property type="match status" value="1"/>
</dbReference>
<dbReference type="InterPro" id="IPR007492">
    <property type="entry name" value="LytTR_DNA-bd_dom"/>
</dbReference>
<evidence type="ECO:0000256" key="2">
    <source>
        <dbReference type="ARBA" id="ARBA00024867"/>
    </source>
</evidence>
<dbReference type="InterPro" id="IPR001789">
    <property type="entry name" value="Sig_transdc_resp-reg_receiver"/>
</dbReference>
<feature type="domain" description="Response regulatory" evidence="4">
    <location>
        <begin position="25"/>
        <end position="142"/>
    </location>
</feature>
<feature type="domain" description="HTH LytTR-type" evidence="5">
    <location>
        <begin position="152"/>
        <end position="251"/>
    </location>
</feature>
<evidence type="ECO:0000259" key="5">
    <source>
        <dbReference type="PROSITE" id="PS50930"/>
    </source>
</evidence>
<dbReference type="PANTHER" id="PTHR37299">
    <property type="entry name" value="TRANSCRIPTIONAL REGULATOR-RELATED"/>
    <property type="match status" value="1"/>
</dbReference>
<protein>
    <recommendedName>
        <fullName evidence="1">Stage 0 sporulation protein A homolog</fullName>
    </recommendedName>
</protein>
<dbReference type="PROSITE" id="PS50110">
    <property type="entry name" value="RESPONSE_REGULATORY"/>
    <property type="match status" value="1"/>
</dbReference>
<evidence type="ECO:0000256" key="3">
    <source>
        <dbReference type="PROSITE-ProRule" id="PRU00169"/>
    </source>
</evidence>
<reference evidence="6 7" key="1">
    <citation type="submission" date="2017-05" db="EMBL/GenBank/DDBJ databases">
        <title>Butyricicoccus porcorum sp. nov. a butyrate-producing bacterium from the swine intestinal tract.</title>
        <authorList>
            <person name="Trachsel J."/>
            <person name="Humphrey S."/>
            <person name="Allen H.K."/>
        </authorList>
    </citation>
    <scope>NUCLEOTIDE SEQUENCE [LARGE SCALE GENOMIC DNA]</scope>
    <source>
        <strain evidence="6">BB10</strain>
    </source>
</reference>
<dbReference type="InterPro" id="IPR046947">
    <property type="entry name" value="LytR-like"/>
</dbReference>
<dbReference type="InterPro" id="IPR011006">
    <property type="entry name" value="CheY-like_superfamily"/>
</dbReference>
<dbReference type="GO" id="GO:0000156">
    <property type="term" value="F:phosphorelay response regulator activity"/>
    <property type="evidence" value="ECO:0007669"/>
    <property type="project" value="InterPro"/>
</dbReference>
<dbReference type="PANTHER" id="PTHR37299:SF1">
    <property type="entry name" value="STAGE 0 SPORULATION PROTEIN A HOMOLOG"/>
    <property type="match status" value="1"/>
</dbReference>
<gene>
    <name evidence="6" type="ORF">CBW42_10165</name>
</gene>
<dbReference type="Pfam" id="PF04397">
    <property type="entry name" value="LytTR"/>
    <property type="match status" value="1"/>
</dbReference>
<feature type="modified residue" description="4-aspartylphosphate" evidence="3">
    <location>
        <position position="80"/>
    </location>
</feature>
<dbReference type="SMART" id="SM00850">
    <property type="entry name" value="LytTR"/>
    <property type="match status" value="1"/>
</dbReference>
<name>A0A252F2S5_9FIRM</name>